<evidence type="ECO:0000313" key="3">
    <source>
        <dbReference type="EMBL" id="CAK9076840.1"/>
    </source>
</evidence>
<evidence type="ECO:0000313" key="4">
    <source>
        <dbReference type="Proteomes" id="UP001642464"/>
    </source>
</evidence>
<dbReference type="EMBL" id="CAXAMM010037224">
    <property type="protein sequence ID" value="CAK9076840.1"/>
    <property type="molecule type" value="Genomic_DNA"/>
</dbReference>
<evidence type="ECO:0000256" key="2">
    <source>
        <dbReference type="SAM" id="Phobius"/>
    </source>
</evidence>
<dbReference type="Proteomes" id="UP001642464">
    <property type="component" value="Unassembled WGS sequence"/>
</dbReference>
<keyword evidence="2" id="KW-0472">Membrane</keyword>
<reference evidence="3 4" key="1">
    <citation type="submission" date="2024-02" db="EMBL/GenBank/DDBJ databases">
        <authorList>
            <person name="Chen Y."/>
            <person name="Shah S."/>
            <person name="Dougan E. K."/>
            <person name="Thang M."/>
            <person name="Chan C."/>
        </authorList>
    </citation>
    <scope>NUCLEOTIDE SEQUENCE [LARGE SCALE GENOMIC DNA]</scope>
</reference>
<evidence type="ECO:0000256" key="1">
    <source>
        <dbReference type="SAM" id="MobiDB-lite"/>
    </source>
</evidence>
<keyword evidence="2" id="KW-0812">Transmembrane</keyword>
<name>A0ABP0PLD0_9DINO</name>
<gene>
    <name evidence="3" type="ORF">SCF082_LOCUS36967</name>
</gene>
<dbReference type="Gene3D" id="3.30.65.10">
    <property type="entry name" value="Bacterial Topoisomerase I, domain 1"/>
    <property type="match status" value="1"/>
</dbReference>
<feature type="region of interest" description="Disordered" evidence="1">
    <location>
        <begin position="346"/>
        <end position="368"/>
    </location>
</feature>
<keyword evidence="4" id="KW-1185">Reference proteome</keyword>
<accession>A0ABP0PLD0</accession>
<protein>
    <submittedName>
        <fullName evidence="3">Retrovirus-related Pol polyprotein from transposon TNT 1-94</fullName>
    </submittedName>
</protein>
<sequence>MTQHKSKKHTKRRTQIQGHFYHIGIHLFHLCLLRAHIRGKESPLATSCTFALVAELWKAPAVADGSLASKKFWSDNEIVVDKDGVPHFTGVQPNLMKEYRRRVLFALGSLEGDGDTEAAEKKDLEHKQKRFALKLVNGLHDEAWRAVEHLVMEPERLKKVDGYKEILSALQSIEKESIIKKEYYDEDEWETEEAMKAIAEEEDDGLDFASDCGAEDDQEIYEAYVAMDKKEARQRFRGVQKSRGFYKSPMQEDRQQLVDKEKSRSQCAACHKFGHWAGDPSCPRSGSSGPPRSKGKGKGKKSGKSKGRGKSPYMVSSVPTFFNLGDFDEDELNLVMETEEMSYMVHGHDSEEESQMPQDSGYTELDDRRKKPATYAKSEWEQISVPPMPSDQVPFMPEAAPSTQTQGRLVSASQEIIRPTVHAQVETMEVESLKQSRPSDLLSMKAFQLQELCQAAIASMSPKQKAVGEIAVADLEVGVPLDALVCHQCNAKMVLRRNRVSGNPFFACERFLLTKCSFTRTADVGLEILNGRVSGAKRHYTFVVEHCFIGSFGRCFVYEEEGHEGAREQVVGNNSLGNRAKQAAEYPIGLCRAICRGVTKEMEMQYVLKELRGEHAMPVVDTEPEDAEMDDALARIPGELTEAQDSWELREDLGQLIRHHRVPRRALFLPVDGTDAPVLMDRLTSKRTVHGSNLGEEQTFSFDDDWTDRQDGGRDLDRWEDWQFIVETIAECTAEVLYHHFWYACRISKASEVALKAQSKLAQVDEFNVVVGMDVLNEKDAGGGAGGADEKEWKAWLDKDACDNLSLEESKRVLREKADSVIPTRWVRVNKGILVTHVDDVQAGIDQQYMEQAFQKSSLALEFATNNYDSYTFRGREVKLVAGHHIDVTMRNYVRSMLKVVIDKQRKTHLEARLTAEEKEVLQSSAGELGWVTRQLRCDLAYDNGCVQRCKADPCVADLVRLRSTVSAARRASDFRLRYWSDVDPYNAVLVHLADSGHANGTPENDGILKYRSFGGYFLMLANPGILKGETVSANILAFQSTQTKRVCRSTLAAEAAHLAEAVEAGDWLAVAVLLAEALQGDIDLKALGQDR</sequence>
<comment type="caution">
    <text evidence="3">The sequence shown here is derived from an EMBL/GenBank/DDBJ whole genome shotgun (WGS) entry which is preliminary data.</text>
</comment>
<proteinExistence type="predicted"/>
<feature type="compositionally biased region" description="Low complexity" evidence="1">
    <location>
        <begin position="280"/>
        <end position="292"/>
    </location>
</feature>
<keyword evidence="2" id="KW-1133">Transmembrane helix</keyword>
<feature type="region of interest" description="Disordered" evidence="1">
    <location>
        <begin position="278"/>
        <end position="312"/>
    </location>
</feature>
<organism evidence="3 4">
    <name type="scientific">Durusdinium trenchii</name>
    <dbReference type="NCBI Taxonomy" id="1381693"/>
    <lineage>
        <taxon>Eukaryota</taxon>
        <taxon>Sar</taxon>
        <taxon>Alveolata</taxon>
        <taxon>Dinophyceae</taxon>
        <taxon>Suessiales</taxon>
        <taxon>Symbiodiniaceae</taxon>
        <taxon>Durusdinium</taxon>
    </lineage>
</organism>
<feature type="compositionally biased region" description="Basic residues" evidence="1">
    <location>
        <begin position="293"/>
        <end position="309"/>
    </location>
</feature>
<feature type="transmembrane region" description="Helical" evidence="2">
    <location>
        <begin position="20"/>
        <end position="37"/>
    </location>
</feature>